<dbReference type="Proteomes" id="UP000317369">
    <property type="component" value="Chromosome"/>
</dbReference>
<protein>
    <submittedName>
        <fullName evidence="3">Putative major pilin subunit</fullName>
    </submittedName>
</protein>
<dbReference type="PANTHER" id="PTHR30093:SF2">
    <property type="entry name" value="TYPE II SECRETION SYSTEM PROTEIN H"/>
    <property type="match status" value="1"/>
</dbReference>
<dbReference type="SUPFAM" id="SSF54523">
    <property type="entry name" value="Pili subunits"/>
    <property type="match status" value="1"/>
</dbReference>
<evidence type="ECO:0000313" key="4">
    <source>
        <dbReference type="Proteomes" id="UP000317369"/>
    </source>
</evidence>
<keyword evidence="1" id="KW-0488">Methylation</keyword>
<dbReference type="PRINTS" id="PR00813">
    <property type="entry name" value="BCTERIALGSPG"/>
</dbReference>
<gene>
    <name evidence="3" type="ORF">KS4_01530</name>
</gene>
<evidence type="ECO:0000256" key="1">
    <source>
        <dbReference type="ARBA" id="ARBA00022481"/>
    </source>
</evidence>
<proteinExistence type="predicted"/>
<sequence>MKRGFTLIELLVVISIIALLIGILLPALSSARRTAMTIKCLSQIRQLEIAHYAYVIDNDGELIQANLAHGGAAHGSHEPWTETLAKDYGVDVVLRSPVDDSPHWGPHPEGDPIPGSSNDRRRMTSYGINDFLDSELVAWGPWGMGSVDGHYTMDNVRQPTGVVHFVMMTFEGEYAGSDHGHVSAWATSATAHLAPKNAAKQYAIGAHGGPKDEKGSISNWGYLDGHAETSTFETVYVSPTENRFDPMVVGK</sequence>
<feature type="region of interest" description="Disordered" evidence="2">
    <location>
        <begin position="99"/>
        <end position="120"/>
    </location>
</feature>
<dbReference type="PROSITE" id="PS00409">
    <property type="entry name" value="PROKAR_NTER_METHYL"/>
    <property type="match status" value="1"/>
</dbReference>
<dbReference type="EMBL" id="CP036425">
    <property type="protein sequence ID" value="QDU32124.1"/>
    <property type="molecule type" value="Genomic_DNA"/>
</dbReference>
<dbReference type="RefSeq" id="WP_234698837.1">
    <property type="nucleotide sequence ID" value="NZ_CP036425.1"/>
</dbReference>
<dbReference type="Pfam" id="PF07963">
    <property type="entry name" value="N_methyl"/>
    <property type="match status" value="1"/>
</dbReference>
<keyword evidence="4" id="KW-1185">Reference proteome</keyword>
<dbReference type="AlphaFoldDB" id="A0A517YPG4"/>
<dbReference type="InterPro" id="IPR045584">
    <property type="entry name" value="Pilin-like"/>
</dbReference>
<reference evidence="3 4" key="1">
    <citation type="submission" date="2019-02" db="EMBL/GenBank/DDBJ databases">
        <title>Deep-cultivation of Planctomycetes and their phenomic and genomic characterization uncovers novel biology.</title>
        <authorList>
            <person name="Wiegand S."/>
            <person name="Jogler M."/>
            <person name="Boedeker C."/>
            <person name="Pinto D."/>
            <person name="Vollmers J."/>
            <person name="Rivas-Marin E."/>
            <person name="Kohn T."/>
            <person name="Peeters S.H."/>
            <person name="Heuer A."/>
            <person name="Rast P."/>
            <person name="Oberbeckmann S."/>
            <person name="Bunk B."/>
            <person name="Jeske O."/>
            <person name="Meyerdierks A."/>
            <person name="Storesund J.E."/>
            <person name="Kallscheuer N."/>
            <person name="Luecker S."/>
            <person name="Lage O.M."/>
            <person name="Pohl T."/>
            <person name="Merkel B.J."/>
            <person name="Hornburger P."/>
            <person name="Mueller R.-W."/>
            <person name="Bruemmer F."/>
            <person name="Labrenz M."/>
            <person name="Spormann A.M."/>
            <person name="Op den Camp H."/>
            <person name="Overmann J."/>
            <person name="Amann R."/>
            <person name="Jetten M.S.M."/>
            <person name="Mascher T."/>
            <person name="Medema M.H."/>
            <person name="Devos D.P."/>
            <person name="Kaster A.-K."/>
            <person name="Ovreas L."/>
            <person name="Rohde M."/>
            <person name="Galperin M.Y."/>
            <person name="Jogler C."/>
        </authorList>
    </citation>
    <scope>NUCLEOTIDE SEQUENCE [LARGE SCALE GENOMIC DNA]</scope>
    <source>
        <strain evidence="3 4">KS4</strain>
    </source>
</reference>
<organism evidence="3 4">
    <name type="scientific">Poriferisphaera corsica</name>
    <dbReference type="NCBI Taxonomy" id="2528020"/>
    <lineage>
        <taxon>Bacteria</taxon>
        <taxon>Pseudomonadati</taxon>
        <taxon>Planctomycetota</taxon>
        <taxon>Phycisphaerae</taxon>
        <taxon>Phycisphaerales</taxon>
        <taxon>Phycisphaeraceae</taxon>
        <taxon>Poriferisphaera</taxon>
    </lineage>
</organism>
<accession>A0A517YPG4</accession>
<name>A0A517YPG4_9BACT</name>
<evidence type="ECO:0000313" key="3">
    <source>
        <dbReference type="EMBL" id="QDU32124.1"/>
    </source>
</evidence>
<feature type="compositionally biased region" description="Basic and acidic residues" evidence="2">
    <location>
        <begin position="99"/>
        <end position="110"/>
    </location>
</feature>
<dbReference type="Gene3D" id="3.30.700.10">
    <property type="entry name" value="Glycoprotein, Type 4 Pilin"/>
    <property type="match status" value="1"/>
</dbReference>
<dbReference type="GO" id="GO:0015628">
    <property type="term" value="P:protein secretion by the type II secretion system"/>
    <property type="evidence" value="ECO:0007669"/>
    <property type="project" value="InterPro"/>
</dbReference>
<dbReference type="NCBIfam" id="TIGR02532">
    <property type="entry name" value="IV_pilin_GFxxxE"/>
    <property type="match status" value="1"/>
</dbReference>
<dbReference type="InterPro" id="IPR012902">
    <property type="entry name" value="N_methyl_site"/>
</dbReference>
<dbReference type="PANTHER" id="PTHR30093">
    <property type="entry name" value="GENERAL SECRETION PATHWAY PROTEIN G"/>
    <property type="match status" value="1"/>
</dbReference>
<evidence type="ECO:0000256" key="2">
    <source>
        <dbReference type="SAM" id="MobiDB-lite"/>
    </source>
</evidence>
<dbReference type="InterPro" id="IPR000983">
    <property type="entry name" value="Bac_GSPG_pilin"/>
</dbReference>
<dbReference type="KEGG" id="pcor:KS4_01530"/>
<dbReference type="GO" id="GO:0015627">
    <property type="term" value="C:type II protein secretion system complex"/>
    <property type="evidence" value="ECO:0007669"/>
    <property type="project" value="InterPro"/>
</dbReference>